<sequence length="76" mass="9064">MEPQSYIFKKKKLTVEKDRTTLSVTEVEMPLSAEQQPDNEQPGFFKRYVMPTFFRLIQYLPVFIKLLSTMQEASQW</sequence>
<keyword evidence="2" id="KW-1185">Reference proteome</keyword>
<evidence type="ECO:0000313" key="2">
    <source>
        <dbReference type="Proteomes" id="UP000218831"/>
    </source>
</evidence>
<proteinExistence type="predicted"/>
<accession>A0A2A2GCW9</accession>
<dbReference type="RefSeq" id="WP_095605528.1">
    <property type="nucleotide sequence ID" value="NZ_NSKE01000002.1"/>
</dbReference>
<dbReference type="Proteomes" id="UP000218831">
    <property type="component" value="Unassembled WGS sequence"/>
</dbReference>
<dbReference type="AlphaFoldDB" id="A0A2A2GCW9"/>
<dbReference type="EMBL" id="NSKE01000002">
    <property type="protein sequence ID" value="PAU95401.1"/>
    <property type="molecule type" value="Genomic_DNA"/>
</dbReference>
<name>A0A2A2GCW9_9BACT</name>
<comment type="caution">
    <text evidence="1">The sequence shown here is derived from an EMBL/GenBank/DDBJ whole genome shotgun (WGS) entry which is preliminary data.</text>
</comment>
<evidence type="ECO:0000313" key="1">
    <source>
        <dbReference type="EMBL" id="PAU95401.1"/>
    </source>
</evidence>
<reference evidence="1 2" key="1">
    <citation type="submission" date="2017-08" db="EMBL/GenBank/DDBJ databases">
        <title>Aliifodinibius alkalisoli sp. nov., isolated from saline alkaline soil.</title>
        <authorList>
            <person name="Liu D."/>
            <person name="Zhang G."/>
        </authorList>
    </citation>
    <scope>NUCLEOTIDE SEQUENCE [LARGE SCALE GENOMIC DNA]</scope>
    <source>
        <strain evidence="1 2">WN023</strain>
    </source>
</reference>
<gene>
    <name evidence="1" type="ORF">CK503_04180</name>
</gene>
<organism evidence="1 2">
    <name type="scientific">Fodinibius salipaludis</name>
    <dbReference type="NCBI Taxonomy" id="2032627"/>
    <lineage>
        <taxon>Bacteria</taxon>
        <taxon>Pseudomonadati</taxon>
        <taxon>Balneolota</taxon>
        <taxon>Balneolia</taxon>
        <taxon>Balneolales</taxon>
        <taxon>Balneolaceae</taxon>
        <taxon>Fodinibius</taxon>
    </lineage>
</organism>
<protein>
    <submittedName>
        <fullName evidence="1">Uncharacterized protein</fullName>
    </submittedName>
</protein>